<evidence type="ECO:0000256" key="1">
    <source>
        <dbReference type="SAM" id="Coils"/>
    </source>
</evidence>
<organism evidence="5 6">
    <name type="scientific">Fonsecaea nubica</name>
    <dbReference type="NCBI Taxonomy" id="856822"/>
    <lineage>
        <taxon>Eukaryota</taxon>
        <taxon>Fungi</taxon>
        <taxon>Dikarya</taxon>
        <taxon>Ascomycota</taxon>
        <taxon>Pezizomycotina</taxon>
        <taxon>Eurotiomycetes</taxon>
        <taxon>Chaetothyriomycetidae</taxon>
        <taxon>Chaetothyriales</taxon>
        <taxon>Herpotrichiellaceae</taxon>
        <taxon>Fonsecaea</taxon>
    </lineage>
</organism>
<dbReference type="InterPro" id="IPR058925">
    <property type="entry name" value="zf-C2H2_AcuF"/>
</dbReference>
<name>A0A178DEZ3_9EURO</name>
<protein>
    <recommendedName>
        <fullName evidence="7">C2H2-type domain-containing protein</fullName>
    </recommendedName>
</protein>
<sequence length="661" mass="73710">MDANSISAELLECLKIFNALLARDELFGPSGIPKHIWNDELGRLRIWAANIGAHKKDQSSLDYRLRNASHVKSQIINLLQSLKMTLQDLEEVLVEVNEKHSATEEGTEDDEGKAEVAEIFNDLVQVITNLYRLSILVRQPSQRDQFLRYRKADAVGYEQFDRNHVQEKFRGADPRVIDRLGTAISNRRRHLKALERHRAKLGKGISHAHVEDHDGVSTVMSGTLATEYEETGAVARLEATSVSGESTTSYAASFLSGKRNIQVPPPPVGYGSDEPFECPYCFFITTITSRKSWARHIFRDLMPYVCIFPDCTTPNQMYNSQRSWSLHLQTHGHDPANPSSLAVGFCQLCRKSDIPSKAYERHVAEHLEELALFALPRNMQVEDEDADDDDDDQQARPSMANSRSSSQVGEEDLLRRDSGDSTEDFWSRAVHIEGDETVTEHNDEGRQERIREAIELGSSTLLKRLRAGATVDTTISNAGGAAETGAKYGEEIIGLRIQSEEEAVKQGLKPLGLLERLKRGAKAGLDGTTQVEDQQIPGGPTTSERPDIREVIPPPKKPRAAIHLITEDGQEHEFEWERCYTFGGMEASIIRRFGAQDALSRNMVKGRCLFITSDNRVISPKAWTATVKPDMTIRIVVSPGPSRASDARPSAAAWSDLTSDE</sequence>
<gene>
    <name evidence="5" type="ORF">AYO20_00672</name>
</gene>
<feature type="coiled-coil region" evidence="1">
    <location>
        <begin position="72"/>
        <end position="106"/>
    </location>
</feature>
<keyword evidence="1" id="KW-0175">Coiled coil</keyword>
<feature type="compositionally biased region" description="Polar residues" evidence="2">
    <location>
        <begin position="399"/>
        <end position="408"/>
    </location>
</feature>
<dbReference type="EMBL" id="LVCJ01000002">
    <property type="protein sequence ID" value="OAL40252.1"/>
    <property type="molecule type" value="Genomic_DNA"/>
</dbReference>
<evidence type="ECO:0000313" key="6">
    <source>
        <dbReference type="Proteomes" id="UP000185904"/>
    </source>
</evidence>
<feature type="region of interest" description="Disordered" evidence="2">
    <location>
        <begin position="382"/>
        <end position="420"/>
    </location>
</feature>
<dbReference type="InterPro" id="IPR054464">
    <property type="entry name" value="ULD_fung"/>
</dbReference>
<dbReference type="PANTHER" id="PTHR35391">
    <property type="entry name" value="C2H2-TYPE DOMAIN-CONTAINING PROTEIN-RELATED"/>
    <property type="match status" value="1"/>
</dbReference>
<feature type="region of interest" description="Disordered" evidence="2">
    <location>
        <begin position="639"/>
        <end position="661"/>
    </location>
</feature>
<feature type="region of interest" description="Disordered" evidence="2">
    <location>
        <begin position="524"/>
        <end position="554"/>
    </location>
</feature>
<dbReference type="OrthoDB" id="6133115at2759"/>
<evidence type="ECO:0000259" key="4">
    <source>
        <dbReference type="Pfam" id="PF26082"/>
    </source>
</evidence>
<dbReference type="Pfam" id="PF26082">
    <property type="entry name" value="zf-C2H2_AcuF"/>
    <property type="match status" value="1"/>
</dbReference>
<feature type="domain" description="Ubiquitin-like" evidence="3">
    <location>
        <begin position="560"/>
        <end position="638"/>
    </location>
</feature>
<feature type="domain" description="Oxidoreductase acuF-like C2H2 type zinc-finger" evidence="4">
    <location>
        <begin position="273"/>
        <end position="301"/>
    </location>
</feature>
<dbReference type="Proteomes" id="UP000185904">
    <property type="component" value="Unassembled WGS sequence"/>
</dbReference>
<dbReference type="RefSeq" id="XP_022505264.1">
    <property type="nucleotide sequence ID" value="XM_022638981.1"/>
</dbReference>
<dbReference type="GeneID" id="34584098"/>
<dbReference type="AlphaFoldDB" id="A0A178DEZ3"/>
<evidence type="ECO:0000259" key="3">
    <source>
        <dbReference type="Pfam" id="PF22893"/>
    </source>
</evidence>
<dbReference type="Pfam" id="PF22893">
    <property type="entry name" value="ULD_2"/>
    <property type="match status" value="1"/>
</dbReference>
<evidence type="ECO:0000313" key="5">
    <source>
        <dbReference type="EMBL" id="OAL40252.1"/>
    </source>
</evidence>
<accession>A0A178DEZ3</accession>
<dbReference type="PANTHER" id="PTHR35391:SF7">
    <property type="entry name" value="C2H2-TYPE DOMAIN-CONTAINING PROTEIN"/>
    <property type="match status" value="1"/>
</dbReference>
<feature type="compositionally biased region" description="Acidic residues" evidence="2">
    <location>
        <begin position="382"/>
        <end position="392"/>
    </location>
</feature>
<evidence type="ECO:0008006" key="7">
    <source>
        <dbReference type="Google" id="ProtNLM"/>
    </source>
</evidence>
<keyword evidence="6" id="KW-1185">Reference proteome</keyword>
<evidence type="ECO:0000256" key="2">
    <source>
        <dbReference type="SAM" id="MobiDB-lite"/>
    </source>
</evidence>
<comment type="caution">
    <text evidence="5">The sequence shown here is derived from an EMBL/GenBank/DDBJ whole genome shotgun (WGS) entry which is preliminary data.</text>
</comment>
<proteinExistence type="predicted"/>
<reference evidence="5 6" key="1">
    <citation type="submission" date="2016-03" db="EMBL/GenBank/DDBJ databases">
        <title>The draft genome sequence of Fonsecaea nubica causative agent of cutaneous subcutaneous infection in human host.</title>
        <authorList>
            <person name="Costa F."/>
            <person name="Sybren D.H."/>
            <person name="Raittz R.T."/>
            <person name="Weiss V.A."/>
            <person name="Leao A.C."/>
            <person name="Gomes R."/>
            <person name="De Souza E.M."/>
            <person name="Pedrosa F.O."/>
            <person name="Steffens M.B."/>
            <person name="Bombassaro A."/>
            <person name="Tadra-Sfeir M.Z."/>
            <person name="Moreno L.F."/>
            <person name="Najafzadeh M.J."/>
            <person name="Felipe M.S."/>
            <person name="Teixeira M."/>
            <person name="Sun J."/>
            <person name="Xi L."/>
            <person name="Castro M.A."/>
            <person name="Vicente V.A."/>
        </authorList>
    </citation>
    <scope>NUCLEOTIDE SEQUENCE [LARGE SCALE GENOMIC DNA]</scope>
    <source>
        <strain evidence="5 6">CBS 269.64</strain>
    </source>
</reference>